<keyword evidence="1" id="KW-0472">Membrane</keyword>
<evidence type="ECO:0000256" key="1">
    <source>
        <dbReference type="SAM" id="Phobius"/>
    </source>
</evidence>
<evidence type="ECO:0000313" key="2">
    <source>
        <dbReference type="EMBL" id="AYV81255.1"/>
    </source>
</evidence>
<proteinExistence type="predicted"/>
<organism evidence="2">
    <name type="scientific">Harvfovirus sp</name>
    <dbReference type="NCBI Taxonomy" id="2487768"/>
    <lineage>
        <taxon>Viruses</taxon>
        <taxon>Varidnaviria</taxon>
        <taxon>Bamfordvirae</taxon>
        <taxon>Nucleocytoviricota</taxon>
        <taxon>Megaviricetes</taxon>
        <taxon>Imitervirales</taxon>
        <taxon>Mimiviridae</taxon>
        <taxon>Klosneuvirinae</taxon>
    </lineage>
</organism>
<keyword evidence="1" id="KW-0812">Transmembrane</keyword>
<reference evidence="2" key="1">
    <citation type="submission" date="2018-10" db="EMBL/GenBank/DDBJ databases">
        <title>Hidden diversity of soil giant viruses.</title>
        <authorList>
            <person name="Schulz F."/>
            <person name="Alteio L."/>
            <person name="Goudeau D."/>
            <person name="Ryan E.M."/>
            <person name="Malmstrom R.R."/>
            <person name="Blanchard J."/>
            <person name="Woyke T."/>
        </authorList>
    </citation>
    <scope>NUCLEOTIDE SEQUENCE</scope>
    <source>
        <strain evidence="2">HAV1</strain>
    </source>
</reference>
<dbReference type="EMBL" id="MK072265">
    <property type="protein sequence ID" value="AYV81255.1"/>
    <property type="molecule type" value="Genomic_DNA"/>
</dbReference>
<protein>
    <submittedName>
        <fullName evidence="2">Uncharacterized protein</fullName>
    </submittedName>
</protein>
<name>A0A3G5A233_9VIRU</name>
<gene>
    <name evidence="2" type="ORF">Harvfovirus23_7</name>
</gene>
<feature type="transmembrane region" description="Helical" evidence="1">
    <location>
        <begin position="21"/>
        <end position="41"/>
    </location>
</feature>
<accession>A0A3G5A233</accession>
<sequence length="83" mass="10123">MVRHDSIFLYGVAVHRWLIMLDRILFACLLMVLINIFGFMYERGVRWSMFFVVRQLCLIKYLRIGSEVLWMRAMWSGKFRERS</sequence>
<keyword evidence="1" id="KW-1133">Transmembrane helix</keyword>